<proteinExistence type="predicted"/>
<dbReference type="GeneID" id="9941905"/>
<accession>A0A1I7VZ57</accession>
<reference evidence="4" key="2">
    <citation type="submission" date="2016-11" db="UniProtKB">
        <authorList>
            <consortium name="WormBaseParasite"/>
        </authorList>
    </citation>
    <scope>IDENTIFICATION</scope>
</reference>
<sequence>MPVMPEASSLQGQDDQDTKKSEINKNSDKSLTSTSASIPGATKLAVNVTKSSTVKNRHNRDFSKNVAPTSKRLAPTKDYKVIRKVEEKVVQERSIRTGSPRRRKATLLHFVPTNELPDVARVQLLLSNISERPLQFKLKSEPGPNISALPSARGHISAHGSAKCTLTWRREANVEKWSDAQRPKMLLVLDFLRDKLENEKRTLTRLIGKVVSGQTCDADKPPVEQLMLDAATNEYSRSLSKEPLVMEQTHTSKNELEEKNKTKSAGIVNSIADWFNQQSKDSLFGLLLLMIFCYFLGTINSSKQKVHDE</sequence>
<dbReference type="EMBL" id="JH712254">
    <property type="protein sequence ID" value="EFO23981.1"/>
    <property type="molecule type" value="Genomic_DNA"/>
</dbReference>
<name>A0A1I7VZ57_LOALO</name>
<dbReference type="CTD" id="9941905"/>
<organism evidence="3 4">
    <name type="scientific">Loa loa</name>
    <name type="common">Eye worm</name>
    <name type="synonym">Filaria loa</name>
    <dbReference type="NCBI Taxonomy" id="7209"/>
    <lineage>
        <taxon>Eukaryota</taxon>
        <taxon>Metazoa</taxon>
        <taxon>Ecdysozoa</taxon>
        <taxon>Nematoda</taxon>
        <taxon>Chromadorea</taxon>
        <taxon>Rhabditida</taxon>
        <taxon>Spirurina</taxon>
        <taxon>Spiruromorpha</taxon>
        <taxon>Filarioidea</taxon>
        <taxon>Onchocercidae</taxon>
        <taxon>Loa</taxon>
    </lineage>
</organism>
<gene>
    <name evidence="2 4" type="ORF">LOAG_04504</name>
</gene>
<dbReference type="OMA" id="CTLTWRR"/>
<dbReference type="OrthoDB" id="5877264at2759"/>
<feature type="region of interest" description="Disordered" evidence="1">
    <location>
        <begin position="1"/>
        <end position="73"/>
    </location>
</feature>
<reference evidence="2 3" key="1">
    <citation type="submission" date="2012-04" db="EMBL/GenBank/DDBJ databases">
        <title>The Genome Sequence of Loa loa.</title>
        <authorList>
            <consortium name="The Broad Institute Genome Sequencing Platform"/>
            <consortium name="Broad Institute Genome Sequencing Center for Infectious Disease"/>
            <person name="Nutman T.B."/>
            <person name="Fink D.L."/>
            <person name="Russ C."/>
            <person name="Young S."/>
            <person name="Zeng Q."/>
            <person name="Gargeya S."/>
            <person name="Alvarado L."/>
            <person name="Berlin A."/>
            <person name="Chapman S.B."/>
            <person name="Chen Z."/>
            <person name="Freedman E."/>
            <person name="Gellesch M."/>
            <person name="Goldberg J."/>
            <person name="Griggs A."/>
            <person name="Gujja S."/>
            <person name="Heilman E.R."/>
            <person name="Heiman D."/>
            <person name="Howarth C."/>
            <person name="Mehta T."/>
            <person name="Neiman D."/>
            <person name="Pearson M."/>
            <person name="Roberts A."/>
            <person name="Saif S."/>
            <person name="Shea T."/>
            <person name="Shenoy N."/>
            <person name="Sisk P."/>
            <person name="Stolte C."/>
            <person name="Sykes S."/>
            <person name="White J."/>
            <person name="Yandava C."/>
            <person name="Haas B."/>
            <person name="Henn M.R."/>
            <person name="Nusbaum C."/>
            <person name="Birren B."/>
        </authorList>
    </citation>
    <scope>NUCLEOTIDE SEQUENCE [LARGE SCALE GENOMIC DNA]</scope>
</reference>
<protein>
    <submittedName>
        <fullName evidence="4">MSP domain-containing protein</fullName>
    </submittedName>
</protein>
<dbReference type="eggNOG" id="ENOG502S9VC">
    <property type="taxonomic scope" value="Eukaryota"/>
</dbReference>
<dbReference type="AlphaFoldDB" id="A0A1I7VZ57"/>
<dbReference type="FunCoup" id="A0A1I7VZ57">
    <property type="interactions" value="21"/>
</dbReference>
<dbReference type="STRING" id="7209.A0A1I7VZ57"/>
<accession>A0A1S0U2G5</accession>
<evidence type="ECO:0000313" key="4">
    <source>
        <dbReference type="WBParaSite" id="EN70_7902"/>
    </source>
</evidence>
<dbReference type="Proteomes" id="UP000095285">
    <property type="component" value="Unassembled WGS sequence"/>
</dbReference>
<evidence type="ECO:0000313" key="3">
    <source>
        <dbReference type="Proteomes" id="UP000095285"/>
    </source>
</evidence>
<keyword evidence="3" id="KW-1185">Reference proteome</keyword>
<feature type="compositionally biased region" description="Basic and acidic residues" evidence="1">
    <location>
        <begin position="16"/>
        <end position="28"/>
    </location>
</feature>
<evidence type="ECO:0000313" key="2">
    <source>
        <dbReference type="EMBL" id="EFO23981.1"/>
    </source>
</evidence>
<dbReference type="RefSeq" id="XP_003140089.1">
    <property type="nucleotide sequence ID" value="XM_003140041.2"/>
</dbReference>
<dbReference type="WBParaSite" id="EN70_7902">
    <property type="protein sequence ID" value="EN70_7902"/>
    <property type="gene ID" value="EN70_7902"/>
</dbReference>
<evidence type="ECO:0000256" key="1">
    <source>
        <dbReference type="SAM" id="MobiDB-lite"/>
    </source>
</evidence>
<dbReference type="KEGG" id="loa:LOAG_04504"/>